<accession>A0A8X7NKR5</accession>
<proteinExistence type="predicted"/>
<gene>
    <name evidence="1" type="ORF">FOB60_003987</name>
</gene>
<dbReference type="AlphaFoldDB" id="A0A8X7NKR5"/>
<organism evidence="1 2">
    <name type="scientific">Candida parapsilosis</name>
    <name type="common">Yeast</name>
    <dbReference type="NCBI Taxonomy" id="5480"/>
    <lineage>
        <taxon>Eukaryota</taxon>
        <taxon>Fungi</taxon>
        <taxon>Dikarya</taxon>
        <taxon>Ascomycota</taxon>
        <taxon>Saccharomycotina</taxon>
        <taxon>Pichiomycetes</taxon>
        <taxon>Debaryomycetaceae</taxon>
        <taxon>Candida/Lodderomyces clade</taxon>
        <taxon>Candida</taxon>
    </lineage>
</organism>
<reference evidence="1" key="1">
    <citation type="submission" date="2020-03" db="EMBL/GenBank/DDBJ databases">
        <title>FDA dAtabase for Regulatory Grade micrObial Sequences (FDA-ARGOS): Supporting development and validation of Infectious Disease Dx tests.</title>
        <authorList>
            <person name="Campos J."/>
            <person name="Goldberg B."/>
            <person name="Tallon L."/>
            <person name="Sadzewicz L."/>
            <person name="Vavikolanu K."/>
            <person name="Mehta A."/>
            <person name="Aluvathingal J."/>
            <person name="Nadendla S."/>
            <person name="Nandy P."/>
            <person name="Geyer C."/>
            <person name="Yan Y."/>
            <person name="Sichtig H."/>
        </authorList>
    </citation>
    <scope>NUCLEOTIDE SEQUENCE [LARGE SCALE GENOMIC DNA]</scope>
    <source>
        <strain evidence="1">FDAARGOS_652</strain>
    </source>
</reference>
<dbReference type="EMBL" id="JABWAB010000005">
    <property type="protein sequence ID" value="KAF6051319.1"/>
    <property type="molecule type" value="Genomic_DNA"/>
</dbReference>
<dbReference type="SUPFAM" id="SSF57850">
    <property type="entry name" value="RING/U-box"/>
    <property type="match status" value="1"/>
</dbReference>
<protein>
    <recommendedName>
        <fullName evidence="3">RING-type domain-containing protein</fullName>
    </recommendedName>
</protein>
<name>A0A8X7NKR5_CANPA</name>
<evidence type="ECO:0000313" key="2">
    <source>
        <dbReference type="Proteomes" id="UP000590412"/>
    </source>
</evidence>
<evidence type="ECO:0008006" key="3">
    <source>
        <dbReference type="Google" id="ProtNLM"/>
    </source>
</evidence>
<sequence length="909" mass="102155">MSNKRSSLISRVKSSPFKTSLFQLSNEQKGDGASNSVRQFENKLGVGEASVFCGSSASPSTLYTTPRKTHTRDRSQAQTIPQASSSIDIFEDKFPAMPQKSSKRYNGEVCCFCRDSLQLTFPGEVVLPLSCEHLCHKNCFMMSLVPENTKKLPICSLCKVATNVLDKGVYINMINSIHASAKEPMSDNASATSEGGTYSQVITPVMSRNSSNPLPSTPINQVANNQFFTPPTSTQRTDYESVLYNPIITCTSEIYPIKLNGNYEISYVLNIKPPAIYRELDLQFNPSELQLKWKVSNRINQQLGLKGEFGNLVIFDKMKISIDGESWDYSRVYLFSDYLVIYNDNTLAGMISISNDLSAASLIDGILNLNLTESKLPELFLFNEFSPTITQKWCYMLHKLMDNEQPITNLFQFTSTCWLDYQYEMEIPQNLIRFNNLLLHGGELPNSYIAKILPYPQPLPLNIVVAVPLFNKTVLSDAAYLYWLQQLLHRIRATLNATDRLAIIFLGIDCLHKPLASGTFVGCIEAAWNGWVNLFNDINIVTNSFKSNSHELETTLEKCAELYPYIPLQENSINKLLVLSCGDYEGDNQIRSQFDMSKIKKISLSIVKIGSHLDVFGRSSIFSTFEHGNDPVLRFKTPEELLTSIDLLIKRIQRICLPHLTVELQTKNNIVFTSFERFGVMESTPDSLQKITFGGIVPNDERNLLITARLSDCYQYPDEVPIFTYRASWCDNKSIQETVYAKVNTIRSPVTPTRVTATTISEAPNAGSSDKSHSNSIYYLDIPLLPPLSPSRNASFAKRQAELLIIEHLREALAKKDASALKSCISVAYGLLRCISSAFENNKASRTTPPNINAIKNILELSAITRSSNLESHTYVNLLVCQLERIIPLFDNDLNKALDECYDLIYSLI</sequence>
<dbReference type="OrthoDB" id="299997at2759"/>
<evidence type="ECO:0000313" key="1">
    <source>
        <dbReference type="EMBL" id="KAF6051319.1"/>
    </source>
</evidence>
<comment type="caution">
    <text evidence="1">The sequence shown here is derived from an EMBL/GenBank/DDBJ whole genome shotgun (WGS) entry which is preliminary data.</text>
</comment>
<dbReference type="Proteomes" id="UP000590412">
    <property type="component" value="Unassembled WGS sequence"/>
</dbReference>